<organism evidence="1 2">
    <name type="scientific">Lottiidibacillus patelloidae</name>
    <dbReference type="NCBI Taxonomy" id="2670334"/>
    <lineage>
        <taxon>Bacteria</taxon>
        <taxon>Bacillati</taxon>
        <taxon>Bacillota</taxon>
        <taxon>Bacilli</taxon>
        <taxon>Bacillales</taxon>
        <taxon>Bacillaceae</taxon>
        <taxon>Lottiidibacillus</taxon>
    </lineage>
</organism>
<protein>
    <submittedName>
        <fullName evidence="1">Uncharacterized protein</fullName>
    </submittedName>
</protein>
<evidence type="ECO:0000313" key="1">
    <source>
        <dbReference type="EMBL" id="OZM58170.1"/>
    </source>
</evidence>
<name>A0A263BWX7_9BACI</name>
<reference evidence="2" key="1">
    <citation type="submission" date="2017-08" db="EMBL/GenBank/DDBJ databases">
        <authorList>
            <person name="Huang Z."/>
        </authorList>
    </citation>
    <scope>NUCLEOTIDE SEQUENCE [LARGE SCALE GENOMIC DNA]</scope>
    <source>
        <strain evidence="2">SA5d-4</strain>
    </source>
</reference>
<proteinExistence type="predicted"/>
<reference evidence="1 2" key="2">
    <citation type="submission" date="2017-09" db="EMBL/GenBank/DDBJ databases">
        <title>Bacillus patelloidae sp. nov., isolated from the intestinal tract of a marine limpet.</title>
        <authorList>
            <person name="Liu R."/>
            <person name="Dong C."/>
            <person name="Shao Z."/>
        </authorList>
    </citation>
    <scope>NUCLEOTIDE SEQUENCE [LARGE SCALE GENOMIC DNA]</scope>
    <source>
        <strain evidence="1 2">SA5d-4</strain>
    </source>
</reference>
<dbReference type="Proteomes" id="UP000217083">
    <property type="component" value="Unassembled WGS sequence"/>
</dbReference>
<gene>
    <name evidence="1" type="ORF">CIB95_00915</name>
</gene>
<sequence length="95" mass="11066">MKKNEEIFKVGQEIISVEYETEEIVEYTWFFGGYLNNTTIVINVVSEKSSSQFFIRLKIGDTITLPELIFDDIANLQYEVVDLIPEENKIVLLEK</sequence>
<keyword evidence="2" id="KW-1185">Reference proteome</keyword>
<dbReference type="AlphaFoldDB" id="A0A263BWX7"/>
<accession>A0A263BWX7</accession>
<dbReference type="RefSeq" id="WP_094920626.1">
    <property type="nucleotide sequence ID" value="NZ_NPIA01000001.1"/>
</dbReference>
<evidence type="ECO:0000313" key="2">
    <source>
        <dbReference type="Proteomes" id="UP000217083"/>
    </source>
</evidence>
<comment type="caution">
    <text evidence="1">The sequence shown here is derived from an EMBL/GenBank/DDBJ whole genome shotgun (WGS) entry which is preliminary data.</text>
</comment>
<dbReference type="EMBL" id="NPIA01000001">
    <property type="protein sequence ID" value="OZM58170.1"/>
    <property type="molecule type" value="Genomic_DNA"/>
</dbReference>